<keyword evidence="3" id="KW-1185">Reference proteome</keyword>
<proteinExistence type="predicted"/>
<comment type="caution">
    <text evidence="2">The sequence shown here is derived from an EMBL/GenBank/DDBJ whole genome shotgun (WGS) entry which is preliminary data.</text>
</comment>
<accession>A0AB34IMT9</accession>
<evidence type="ECO:0000313" key="2">
    <source>
        <dbReference type="EMBL" id="KAL1503706.1"/>
    </source>
</evidence>
<evidence type="ECO:0008006" key="4">
    <source>
        <dbReference type="Google" id="ProtNLM"/>
    </source>
</evidence>
<feature type="region of interest" description="Disordered" evidence="1">
    <location>
        <begin position="146"/>
        <end position="181"/>
    </location>
</feature>
<feature type="compositionally biased region" description="Basic residues" evidence="1">
    <location>
        <begin position="18"/>
        <end position="55"/>
    </location>
</feature>
<feature type="region of interest" description="Disordered" evidence="1">
    <location>
        <begin position="1"/>
        <end position="81"/>
    </location>
</feature>
<dbReference type="EMBL" id="JBGBPQ010000021">
    <property type="protein sequence ID" value="KAL1503706.1"/>
    <property type="molecule type" value="Genomic_DNA"/>
</dbReference>
<sequence>MASHSSSSDSDESSSSERKRKREHHDKKSKRKREKKKEKKSRDKEKRKKDKKSKKRERDGEGERSIITGKRIRRSAGDVADAEGELRRQALLAHMNEGEGARWERPKAGAAAGRQVAMDANEMHKLMEKGLAARHEKQMRLAQLVRSSNGDGLSGGGFGGSNTVRPRNYKKERAAAERGET</sequence>
<protein>
    <recommendedName>
        <fullName evidence="4">ADP-ribosylation factor-like protein 6-interacting protein 4</fullName>
    </recommendedName>
</protein>
<evidence type="ECO:0000256" key="1">
    <source>
        <dbReference type="SAM" id="MobiDB-lite"/>
    </source>
</evidence>
<reference evidence="2 3" key="1">
    <citation type="journal article" date="2024" name="Science">
        <title>Giant polyketide synthase enzymes in the biosynthesis of giant marine polyether toxins.</title>
        <authorList>
            <person name="Fallon T.R."/>
            <person name="Shende V.V."/>
            <person name="Wierzbicki I.H."/>
            <person name="Pendleton A.L."/>
            <person name="Watervoot N.F."/>
            <person name="Auber R.P."/>
            <person name="Gonzalez D.J."/>
            <person name="Wisecaver J.H."/>
            <person name="Moore B.S."/>
        </authorList>
    </citation>
    <scope>NUCLEOTIDE SEQUENCE [LARGE SCALE GENOMIC DNA]</scope>
    <source>
        <strain evidence="2 3">12B1</strain>
    </source>
</reference>
<feature type="compositionally biased region" description="Basic and acidic residues" evidence="1">
    <location>
        <begin position="169"/>
        <end position="181"/>
    </location>
</feature>
<evidence type="ECO:0000313" key="3">
    <source>
        <dbReference type="Proteomes" id="UP001515480"/>
    </source>
</evidence>
<gene>
    <name evidence="2" type="ORF">AB1Y20_012179</name>
</gene>
<name>A0AB34IMT9_PRYPA</name>
<organism evidence="2 3">
    <name type="scientific">Prymnesium parvum</name>
    <name type="common">Toxic golden alga</name>
    <dbReference type="NCBI Taxonomy" id="97485"/>
    <lineage>
        <taxon>Eukaryota</taxon>
        <taxon>Haptista</taxon>
        <taxon>Haptophyta</taxon>
        <taxon>Prymnesiophyceae</taxon>
        <taxon>Prymnesiales</taxon>
        <taxon>Prymnesiaceae</taxon>
        <taxon>Prymnesium</taxon>
    </lineage>
</organism>
<dbReference type="Proteomes" id="UP001515480">
    <property type="component" value="Unassembled WGS sequence"/>
</dbReference>
<dbReference type="AlphaFoldDB" id="A0AB34IMT9"/>